<sequence length="273" mass="31404">MNGAQEEEETIVVVGTPERKRKQRYFWEWLEHSRCLGRGSISIGGHGNESADEWCPSPYIFGDERLDVHEDNKEHTEHVIGSSQNQVGFYDPAISRHAVRLIKTMFKGAYATWTKVPQDHHDRYSDIMRSVRKAAMKATRLNDNVDIGHISSNHPNWIGVNDWQPMNEYSNIISERHEENEENTEIDENGSKSPPNDFNVWRGVQWDPGVSTPHPRAHHKEIRILKKQNDDLKKMMEDAEAQRVADQLALHKTLNDFAKNYPPRGTKSDLGSS</sequence>
<reference evidence="2" key="1">
    <citation type="journal article" date="2022" name="Int. J. Mol. Sci.">
        <title>Draft Genome of Tanacetum Coccineum: Genomic Comparison of Closely Related Tanacetum-Family Plants.</title>
        <authorList>
            <person name="Yamashiro T."/>
            <person name="Shiraishi A."/>
            <person name="Nakayama K."/>
            <person name="Satake H."/>
        </authorList>
    </citation>
    <scope>NUCLEOTIDE SEQUENCE</scope>
</reference>
<protein>
    <recommendedName>
        <fullName evidence="4">Transposase</fullName>
    </recommendedName>
</protein>
<evidence type="ECO:0000313" key="3">
    <source>
        <dbReference type="Proteomes" id="UP001151760"/>
    </source>
</evidence>
<gene>
    <name evidence="2" type="ORF">Tco_0937350</name>
</gene>
<evidence type="ECO:0008006" key="4">
    <source>
        <dbReference type="Google" id="ProtNLM"/>
    </source>
</evidence>
<dbReference type="Proteomes" id="UP001151760">
    <property type="component" value="Unassembled WGS sequence"/>
</dbReference>
<evidence type="ECO:0000313" key="2">
    <source>
        <dbReference type="EMBL" id="GJT37485.1"/>
    </source>
</evidence>
<accession>A0ABQ5DE19</accession>
<dbReference type="EMBL" id="BQNB010015227">
    <property type="protein sequence ID" value="GJT37485.1"/>
    <property type="molecule type" value="Genomic_DNA"/>
</dbReference>
<feature type="region of interest" description="Disordered" evidence="1">
    <location>
        <begin position="177"/>
        <end position="196"/>
    </location>
</feature>
<proteinExistence type="predicted"/>
<name>A0ABQ5DE19_9ASTR</name>
<comment type="caution">
    <text evidence="2">The sequence shown here is derived from an EMBL/GenBank/DDBJ whole genome shotgun (WGS) entry which is preliminary data.</text>
</comment>
<reference evidence="2" key="2">
    <citation type="submission" date="2022-01" db="EMBL/GenBank/DDBJ databases">
        <authorList>
            <person name="Yamashiro T."/>
            <person name="Shiraishi A."/>
            <person name="Satake H."/>
            <person name="Nakayama K."/>
        </authorList>
    </citation>
    <scope>NUCLEOTIDE SEQUENCE</scope>
</reference>
<evidence type="ECO:0000256" key="1">
    <source>
        <dbReference type="SAM" id="MobiDB-lite"/>
    </source>
</evidence>
<feature type="region of interest" description="Disordered" evidence="1">
    <location>
        <begin position="254"/>
        <end position="273"/>
    </location>
</feature>
<organism evidence="2 3">
    <name type="scientific">Tanacetum coccineum</name>
    <dbReference type="NCBI Taxonomy" id="301880"/>
    <lineage>
        <taxon>Eukaryota</taxon>
        <taxon>Viridiplantae</taxon>
        <taxon>Streptophyta</taxon>
        <taxon>Embryophyta</taxon>
        <taxon>Tracheophyta</taxon>
        <taxon>Spermatophyta</taxon>
        <taxon>Magnoliopsida</taxon>
        <taxon>eudicotyledons</taxon>
        <taxon>Gunneridae</taxon>
        <taxon>Pentapetalae</taxon>
        <taxon>asterids</taxon>
        <taxon>campanulids</taxon>
        <taxon>Asterales</taxon>
        <taxon>Asteraceae</taxon>
        <taxon>Asteroideae</taxon>
        <taxon>Anthemideae</taxon>
        <taxon>Anthemidinae</taxon>
        <taxon>Tanacetum</taxon>
    </lineage>
</organism>
<keyword evidence="3" id="KW-1185">Reference proteome</keyword>